<accession>A0A6J5MDL1</accession>
<reference evidence="1" key="1">
    <citation type="submission" date="2020-04" db="EMBL/GenBank/DDBJ databases">
        <authorList>
            <person name="Chiriac C."/>
            <person name="Salcher M."/>
            <person name="Ghai R."/>
            <person name="Kavagutti S V."/>
        </authorList>
    </citation>
    <scope>NUCLEOTIDE SEQUENCE</scope>
</reference>
<dbReference type="InterPro" id="IPR011604">
    <property type="entry name" value="PDDEXK-like_dom_sf"/>
</dbReference>
<dbReference type="Gene3D" id="3.90.320.10">
    <property type="match status" value="1"/>
</dbReference>
<dbReference type="EMBL" id="LR796431">
    <property type="protein sequence ID" value="CAB4144322.1"/>
    <property type="molecule type" value="Genomic_DNA"/>
</dbReference>
<evidence type="ECO:0008006" key="2">
    <source>
        <dbReference type="Google" id="ProtNLM"/>
    </source>
</evidence>
<sequence length="250" mass="28933">MSNYFIDTNQKQITFTDNRFYTTESGKFIPSVTTILNAFPKDAHFFQWLKQVGSEADAIRDEAGRRGSIVHSLTERYDAGEEVNLLDNGGNIGYKMSEWTMFERYVEYRKQVEQEIMYSEINFISEQLGYAGTIDRVTQINGKNYLIDIKTSNTIYDHYWCQLAAYNQLMIDAYKSMNIIDYVAILWLNAKTRTAGKNGAIQGAGWQLIIREDAERENDLKLFNATKLLWDAQNSDMKPNNKSYSLTHKL</sequence>
<name>A0A6J5MDL1_9CAUD</name>
<protein>
    <recommendedName>
        <fullName evidence="2">PD-(D/E)XK nuclease superfamily</fullName>
    </recommendedName>
</protein>
<evidence type="ECO:0000313" key="1">
    <source>
        <dbReference type="EMBL" id="CAB4144322.1"/>
    </source>
</evidence>
<organism evidence="1">
    <name type="scientific">uncultured Caudovirales phage</name>
    <dbReference type="NCBI Taxonomy" id="2100421"/>
    <lineage>
        <taxon>Viruses</taxon>
        <taxon>Duplodnaviria</taxon>
        <taxon>Heunggongvirae</taxon>
        <taxon>Uroviricota</taxon>
        <taxon>Caudoviricetes</taxon>
        <taxon>Peduoviridae</taxon>
        <taxon>Maltschvirus</taxon>
        <taxon>Maltschvirus maltsch</taxon>
    </lineage>
</organism>
<proteinExistence type="predicted"/>
<gene>
    <name evidence="1" type="ORF">UFOVP462_30</name>
</gene>